<sequence length="160" mass="17219">MSTTALGAADPSRWTARLHPIPQLAREVLVIGWHAAFATTPAAGTRVAVFPDVEPGPDHLTVMALVRIEHATALDTITDDGTHETQWGPDPFGIAKTGISWRLVPAHRDGDGRWVIAPGWWAANGEEAVLSNSVTERALGAPTVVPVYDHDPHTGKRWTS</sequence>
<name>A0A2N3VD78_9NOCA</name>
<keyword evidence="2" id="KW-1185">Reference proteome</keyword>
<evidence type="ECO:0000313" key="2">
    <source>
        <dbReference type="Proteomes" id="UP000233766"/>
    </source>
</evidence>
<dbReference type="Proteomes" id="UP000233766">
    <property type="component" value="Unassembled WGS sequence"/>
</dbReference>
<reference evidence="1 2" key="1">
    <citation type="submission" date="2017-12" db="EMBL/GenBank/DDBJ databases">
        <title>Sequencing the genomes of 1000 Actinobacteria strains.</title>
        <authorList>
            <person name="Klenk H.-P."/>
        </authorList>
    </citation>
    <scope>NUCLEOTIDE SEQUENCE [LARGE SCALE GENOMIC DNA]</scope>
    <source>
        <strain evidence="1 2">DSM 44489</strain>
    </source>
</reference>
<organism evidence="1 2">
    <name type="scientific">Nocardia fluminea</name>
    <dbReference type="NCBI Taxonomy" id="134984"/>
    <lineage>
        <taxon>Bacteria</taxon>
        <taxon>Bacillati</taxon>
        <taxon>Actinomycetota</taxon>
        <taxon>Actinomycetes</taxon>
        <taxon>Mycobacteriales</taxon>
        <taxon>Nocardiaceae</taxon>
        <taxon>Nocardia</taxon>
    </lineage>
</organism>
<protein>
    <submittedName>
        <fullName evidence="1">Uncharacterized protein</fullName>
    </submittedName>
</protein>
<dbReference type="EMBL" id="PJMW01000002">
    <property type="protein sequence ID" value="PKV79593.1"/>
    <property type="molecule type" value="Genomic_DNA"/>
</dbReference>
<dbReference type="RefSeq" id="WP_062984927.1">
    <property type="nucleotide sequence ID" value="NZ_PJMW01000002.1"/>
</dbReference>
<gene>
    <name evidence="1" type="ORF">ATK86_3991</name>
</gene>
<comment type="caution">
    <text evidence="1">The sequence shown here is derived from an EMBL/GenBank/DDBJ whole genome shotgun (WGS) entry which is preliminary data.</text>
</comment>
<dbReference type="AlphaFoldDB" id="A0A2N3VD78"/>
<dbReference type="OrthoDB" id="4562748at2"/>
<accession>A0A2N3VD78</accession>
<proteinExistence type="predicted"/>
<evidence type="ECO:0000313" key="1">
    <source>
        <dbReference type="EMBL" id="PKV79593.1"/>
    </source>
</evidence>